<keyword evidence="7" id="KW-0496">Mitochondrion</keyword>
<dbReference type="Proteomes" id="UP001151699">
    <property type="component" value="Chromosome X"/>
</dbReference>
<proteinExistence type="inferred from homology"/>
<evidence type="ECO:0000313" key="11">
    <source>
        <dbReference type="EMBL" id="KAJ6636949.1"/>
    </source>
</evidence>
<evidence type="ECO:0000256" key="1">
    <source>
        <dbReference type="ARBA" id="ARBA00004225"/>
    </source>
</evidence>
<dbReference type="PROSITE" id="PS50920">
    <property type="entry name" value="SOLCAR"/>
    <property type="match status" value="3"/>
</dbReference>
<comment type="similarity">
    <text evidence="2 10">Belongs to the mitochondrial carrier (TC 2.A.29) family.</text>
</comment>
<accession>A0A9Q0MTQ6</accession>
<dbReference type="GO" id="GO:1990575">
    <property type="term" value="P:mitochondrial L-ornithine transmembrane transport"/>
    <property type="evidence" value="ECO:0007669"/>
    <property type="project" value="TreeGrafter"/>
</dbReference>
<evidence type="ECO:0000256" key="10">
    <source>
        <dbReference type="RuleBase" id="RU000488"/>
    </source>
</evidence>
<dbReference type="InterPro" id="IPR018108">
    <property type="entry name" value="MCP_transmembrane"/>
</dbReference>
<dbReference type="AlphaFoldDB" id="A0A9Q0MTQ6"/>
<evidence type="ECO:0000256" key="3">
    <source>
        <dbReference type="ARBA" id="ARBA00022448"/>
    </source>
</evidence>
<dbReference type="InterPro" id="IPR050567">
    <property type="entry name" value="Mitochondrial_Carrier"/>
</dbReference>
<comment type="caution">
    <text evidence="11">The sequence shown here is derived from an EMBL/GenBank/DDBJ whole genome shotgun (WGS) entry which is preliminary data.</text>
</comment>
<evidence type="ECO:0000256" key="8">
    <source>
        <dbReference type="ARBA" id="ARBA00023136"/>
    </source>
</evidence>
<keyword evidence="8 9" id="KW-0472">Membrane</keyword>
<evidence type="ECO:0000256" key="4">
    <source>
        <dbReference type="ARBA" id="ARBA00022692"/>
    </source>
</evidence>
<evidence type="ECO:0000256" key="7">
    <source>
        <dbReference type="ARBA" id="ARBA00023128"/>
    </source>
</evidence>
<dbReference type="InterPro" id="IPR023395">
    <property type="entry name" value="MCP_dom_sf"/>
</dbReference>
<comment type="subcellular location">
    <subcellularLocation>
        <location evidence="1">Mitochondrion membrane</location>
        <topology evidence="1">Multi-pass membrane protein</topology>
    </subcellularLocation>
</comment>
<dbReference type="SUPFAM" id="SSF103506">
    <property type="entry name" value="Mitochondrial carrier"/>
    <property type="match status" value="1"/>
</dbReference>
<evidence type="ECO:0000256" key="2">
    <source>
        <dbReference type="ARBA" id="ARBA00006375"/>
    </source>
</evidence>
<feature type="repeat" description="Solcar" evidence="9">
    <location>
        <begin position="1"/>
        <end position="76"/>
    </location>
</feature>
<feature type="repeat" description="Solcar" evidence="9">
    <location>
        <begin position="197"/>
        <end position="280"/>
    </location>
</feature>
<keyword evidence="12" id="KW-1185">Reference proteome</keyword>
<gene>
    <name evidence="11" type="primary">SLC25A15_1</name>
    <name evidence="11" type="ORF">Bhyg_09675</name>
</gene>
<keyword evidence="5" id="KW-0677">Repeat</keyword>
<dbReference type="Pfam" id="PF00153">
    <property type="entry name" value="Mito_carr"/>
    <property type="match status" value="3"/>
</dbReference>
<dbReference type="PANTHER" id="PTHR45624:SF12">
    <property type="entry name" value="MITOCHONDRIAL ORNITHINE TRANSPORTER 1"/>
    <property type="match status" value="1"/>
</dbReference>
<protein>
    <submittedName>
        <fullName evidence="11">Mitochondrial ornithine transporter 1</fullName>
    </submittedName>
</protein>
<dbReference type="GO" id="GO:0031966">
    <property type="term" value="C:mitochondrial membrane"/>
    <property type="evidence" value="ECO:0007669"/>
    <property type="project" value="UniProtKB-SubCell"/>
</dbReference>
<keyword evidence="6" id="KW-1133">Transmembrane helix</keyword>
<dbReference type="OrthoDB" id="409586at2759"/>
<feature type="repeat" description="Solcar" evidence="9">
    <location>
        <begin position="89"/>
        <end position="186"/>
    </location>
</feature>
<name>A0A9Q0MTQ6_9DIPT</name>
<reference evidence="11" key="1">
    <citation type="submission" date="2022-07" db="EMBL/GenBank/DDBJ databases">
        <authorList>
            <person name="Trinca V."/>
            <person name="Uliana J.V.C."/>
            <person name="Torres T.T."/>
            <person name="Ward R.J."/>
            <person name="Monesi N."/>
        </authorList>
    </citation>
    <scope>NUCLEOTIDE SEQUENCE</scope>
    <source>
        <strain evidence="11">HSMRA1968</strain>
        <tissue evidence="11">Whole embryos</tissue>
    </source>
</reference>
<evidence type="ECO:0000313" key="12">
    <source>
        <dbReference type="Proteomes" id="UP001151699"/>
    </source>
</evidence>
<dbReference type="FunFam" id="1.50.40.10:FF:000146">
    <property type="entry name" value="Uncharacterized protein, isoform B"/>
    <property type="match status" value="1"/>
</dbReference>
<keyword evidence="3 10" id="KW-0813">Transport</keyword>
<evidence type="ECO:0000256" key="6">
    <source>
        <dbReference type="ARBA" id="ARBA00022989"/>
    </source>
</evidence>
<dbReference type="PANTHER" id="PTHR45624">
    <property type="entry name" value="MITOCHONDRIAL BASIC AMINO ACIDS TRANSPORTER-RELATED"/>
    <property type="match status" value="1"/>
</dbReference>
<evidence type="ECO:0000256" key="9">
    <source>
        <dbReference type="PROSITE-ProRule" id="PRU00282"/>
    </source>
</evidence>
<dbReference type="Gene3D" id="1.50.40.10">
    <property type="entry name" value="Mitochondrial carrier domain"/>
    <property type="match status" value="1"/>
</dbReference>
<evidence type="ECO:0000256" key="5">
    <source>
        <dbReference type="ARBA" id="ARBA00022737"/>
    </source>
</evidence>
<organism evidence="11 12">
    <name type="scientific">Pseudolycoriella hygida</name>
    <dbReference type="NCBI Taxonomy" id="35572"/>
    <lineage>
        <taxon>Eukaryota</taxon>
        <taxon>Metazoa</taxon>
        <taxon>Ecdysozoa</taxon>
        <taxon>Arthropoda</taxon>
        <taxon>Hexapoda</taxon>
        <taxon>Insecta</taxon>
        <taxon>Pterygota</taxon>
        <taxon>Neoptera</taxon>
        <taxon>Endopterygota</taxon>
        <taxon>Diptera</taxon>
        <taxon>Nematocera</taxon>
        <taxon>Sciaroidea</taxon>
        <taxon>Sciaridae</taxon>
        <taxon>Pseudolycoriella</taxon>
    </lineage>
</organism>
<keyword evidence="4 9" id="KW-0812">Transmembrane</keyword>
<sequence length="287" mass="31483">MCGGVALVYVSQPLDTVKVKMQTFPHLYKGMVDCLVKTYRNDGFYRGLYAGTMPAIAANVAENSVLFAAYGGCQSLMAKIERQKDINDLSPLSNATAGFLAAFFSSFSLCPTELIKCKLQGLREVQTGTSDSKNSTVNRISPFRLTHSIIKEEGIRGLFRGLTSTLAREMPGYFFFFGGYETSRELLRKPGQTKNDIGPINTMISGAVGGVVLWAVIFPADVIKSRIQIYNLPGGLFSIGRDIVRKEGVLALYNGLKPTLIRTIPATAVLFVVFEYTKKVLTNIFIT</sequence>
<dbReference type="EMBL" id="WJQU01000003">
    <property type="protein sequence ID" value="KAJ6636949.1"/>
    <property type="molecule type" value="Genomic_DNA"/>
</dbReference>
<dbReference type="GO" id="GO:0000064">
    <property type="term" value="F:L-ornithine transmembrane transporter activity"/>
    <property type="evidence" value="ECO:0007669"/>
    <property type="project" value="TreeGrafter"/>
</dbReference>